<dbReference type="PROSITE" id="PS52029">
    <property type="entry name" value="LD_TPASE"/>
    <property type="match status" value="1"/>
</dbReference>
<protein>
    <recommendedName>
        <fullName evidence="3">L,D-TPase catalytic domain-containing protein</fullName>
    </recommendedName>
</protein>
<dbReference type="Proteomes" id="UP000019251">
    <property type="component" value="Unassembled WGS sequence"/>
</dbReference>
<keyword evidence="1" id="KW-0573">Peptidoglycan synthesis</keyword>
<feature type="chain" id="PRO_5032997261" description="L,D-TPase catalytic domain-containing protein" evidence="2">
    <location>
        <begin position="28"/>
        <end position="297"/>
    </location>
</feature>
<gene>
    <name evidence="4" type="ORF">LMUR_00520</name>
</gene>
<accession>A0A829RAX0</accession>
<dbReference type="RefSeq" id="WP_052009043.1">
    <property type="nucleotide sequence ID" value="NZ_AODG01000002.1"/>
</dbReference>
<keyword evidence="1" id="KW-0961">Cell wall biogenesis/degradation</keyword>
<feature type="domain" description="L,D-TPase catalytic" evidence="3">
    <location>
        <begin position="121"/>
        <end position="288"/>
    </location>
</feature>
<dbReference type="GO" id="GO:0071555">
    <property type="term" value="P:cell wall organization"/>
    <property type="evidence" value="ECO:0007669"/>
    <property type="project" value="UniProtKB-UniRule"/>
</dbReference>
<comment type="caution">
    <text evidence="4">The sequence shown here is derived from an EMBL/GenBank/DDBJ whole genome shotgun (WGS) entry which is preliminary data.</text>
</comment>
<dbReference type="PANTHER" id="PTHR38589">
    <property type="entry name" value="BLR0621 PROTEIN"/>
    <property type="match status" value="1"/>
</dbReference>
<evidence type="ECO:0000256" key="2">
    <source>
        <dbReference type="SAM" id="SignalP"/>
    </source>
</evidence>
<dbReference type="GO" id="GO:0008360">
    <property type="term" value="P:regulation of cell shape"/>
    <property type="evidence" value="ECO:0007669"/>
    <property type="project" value="UniProtKB-UniRule"/>
</dbReference>
<evidence type="ECO:0000256" key="1">
    <source>
        <dbReference type="PROSITE-ProRule" id="PRU01373"/>
    </source>
</evidence>
<proteinExistence type="predicted"/>
<dbReference type="GO" id="GO:0009252">
    <property type="term" value="P:peptidoglycan biosynthetic process"/>
    <property type="evidence" value="ECO:0007669"/>
    <property type="project" value="UniProtKB-KW"/>
</dbReference>
<name>A0A829RAX0_LISGR</name>
<feature type="active site" description="Nucleophile" evidence="1">
    <location>
        <position position="265"/>
    </location>
</feature>
<reference evidence="4 5" key="1">
    <citation type="submission" date="2012-12" db="EMBL/GenBank/DDBJ databases">
        <title>Novel taxa of Listeriaceae from agricultural environments in the United States.</title>
        <authorList>
            <person name="den Bakker H.C."/>
            <person name="Allred A."/>
            <person name="Warchocki S."/>
            <person name="Wright E.M."/>
            <person name="Burrell A."/>
            <person name="Nightingale K.K."/>
            <person name="Kephart D."/>
            <person name="Wiedmann M."/>
        </authorList>
    </citation>
    <scope>NUCLEOTIDE SEQUENCE [LARGE SCALE GENOMIC DNA]</scope>
    <source>
        <strain evidence="4 5">FSL F6-1183</strain>
    </source>
</reference>
<evidence type="ECO:0000313" key="5">
    <source>
        <dbReference type="Proteomes" id="UP000019251"/>
    </source>
</evidence>
<dbReference type="GO" id="GO:0016740">
    <property type="term" value="F:transferase activity"/>
    <property type="evidence" value="ECO:0007669"/>
    <property type="project" value="InterPro"/>
</dbReference>
<evidence type="ECO:0000313" key="4">
    <source>
        <dbReference type="EMBL" id="EUJ30601.1"/>
    </source>
</evidence>
<dbReference type="CDD" id="cd16913">
    <property type="entry name" value="YkuD_like"/>
    <property type="match status" value="1"/>
</dbReference>
<organism evidence="4 5">
    <name type="scientific">Listeria grayi FSL F6-1183</name>
    <dbReference type="NCBI Taxonomy" id="1265827"/>
    <lineage>
        <taxon>Bacteria</taxon>
        <taxon>Bacillati</taxon>
        <taxon>Bacillota</taxon>
        <taxon>Bacilli</taxon>
        <taxon>Bacillales</taxon>
        <taxon>Listeriaceae</taxon>
        <taxon>Listeria</taxon>
    </lineage>
</organism>
<feature type="signal peptide" evidence="2">
    <location>
        <begin position="1"/>
        <end position="27"/>
    </location>
</feature>
<dbReference type="AlphaFoldDB" id="A0A829RAX0"/>
<dbReference type="InterPro" id="IPR005490">
    <property type="entry name" value="LD_TPept_cat_dom"/>
</dbReference>
<dbReference type="EMBL" id="AODG01000002">
    <property type="protein sequence ID" value="EUJ30601.1"/>
    <property type="molecule type" value="Genomic_DNA"/>
</dbReference>
<sequence>MKRIILGIFILLLSVGSALLVSSPAQAASKQVKITDSSTYINQKANPNSKRLKLAKNGQTYTYISWTKGKGYAKGANKIKVGSKTGYVSAKASKVVTKTAPLSATTVSKTKTAKKTKQILTVQANNTTKATVILWQKDSKKKWKKVRTMKGIVGKGGVGTASESSTKTPKGSYKLGFAFGTSNPGTKVPFRKIKSNSYWSGTKGKTYNTWQNKYHSKNDEHLASYPSQYQYAMVIEYNMHPVKQGKGSAFFLHIDNKKYTYTLGCVAVPKNDMKYLMKKLNGAYIINVNKASEVKQY</sequence>
<keyword evidence="1" id="KW-0133">Cell shape</keyword>
<comment type="pathway">
    <text evidence="1">Cell wall biogenesis; peptidoglycan biosynthesis.</text>
</comment>
<dbReference type="PANTHER" id="PTHR38589:SF1">
    <property type="entry name" value="BLR0621 PROTEIN"/>
    <property type="match status" value="1"/>
</dbReference>
<evidence type="ECO:0000259" key="3">
    <source>
        <dbReference type="PROSITE" id="PS52029"/>
    </source>
</evidence>
<feature type="active site" description="Proton donor/acceptor" evidence="1">
    <location>
        <position position="253"/>
    </location>
</feature>
<keyword evidence="2" id="KW-0732">Signal</keyword>
<dbReference type="Pfam" id="PF03734">
    <property type="entry name" value="YkuD"/>
    <property type="match status" value="1"/>
</dbReference>